<keyword evidence="1" id="KW-1133">Transmembrane helix</keyword>
<evidence type="ECO:0000313" key="3">
    <source>
        <dbReference type="Proteomes" id="UP000587527"/>
    </source>
</evidence>
<dbReference type="AlphaFoldDB" id="A0A841BH99"/>
<sequence>MTTIQTLLVLIVVLAVVALGGWFLLRRRQLRQRFGPEYDRAVAESDSKLAAERELRERVSRHAELTLKELDADTRDRYADDWQEIQARFVEEPAASVKDADELVTRLIQEIGYPVGSYDDQLAHLSVEHSRTLSAYREAHEISARSERGEAATEDLRNAIIDYRQLVAELLGQDPVTTGHHAEGVTHDAR</sequence>
<organism evidence="2 3">
    <name type="scientific">Allocatelliglobosispora scoriae</name>
    <dbReference type="NCBI Taxonomy" id="643052"/>
    <lineage>
        <taxon>Bacteria</taxon>
        <taxon>Bacillati</taxon>
        <taxon>Actinomycetota</taxon>
        <taxon>Actinomycetes</taxon>
        <taxon>Micromonosporales</taxon>
        <taxon>Micromonosporaceae</taxon>
        <taxon>Allocatelliglobosispora</taxon>
    </lineage>
</organism>
<comment type="caution">
    <text evidence="2">The sequence shown here is derived from an EMBL/GenBank/DDBJ whole genome shotgun (WGS) entry which is preliminary data.</text>
</comment>
<proteinExistence type="predicted"/>
<dbReference type="Proteomes" id="UP000587527">
    <property type="component" value="Unassembled WGS sequence"/>
</dbReference>
<name>A0A841BH99_9ACTN</name>
<keyword evidence="1" id="KW-0812">Transmembrane</keyword>
<gene>
    <name evidence="2" type="ORF">F4553_001043</name>
</gene>
<protein>
    <recommendedName>
        <fullName evidence="4">Secreted protein</fullName>
    </recommendedName>
</protein>
<evidence type="ECO:0008006" key="4">
    <source>
        <dbReference type="Google" id="ProtNLM"/>
    </source>
</evidence>
<feature type="transmembrane region" description="Helical" evidence="1">
    <location>
        <begin position="6"/>
        <end position="25"/>
    </location>
</feature>
<dbReference type="EMBL" id="JACHMN010000001">
    <property type="protein sequence ID" value="MBB5867664.1"/>
    <property type="molecule type" value="Genomic_DNA"/>
</dbReference>
<keyword evidence="3" id="KW-1185">Reference proteome</keyword>
<evidence type="ECO:0000313" key="2">
    <source>
        <dbReference type="EMBL" id="MBB5867664.1"/>
    </source>
</evidence>
<reference evidence="2 3" key="1">
    <citation type="submission" date="2020-08" db="EMBL/GenBank/DDBJ databases">
        <title>Sequencing the genomes of 1000 actinobacteria strains.</title>
        <authorList>
            <person name="Klenk H.-P."/>
        </authorList>
    </citation>
    <scope>NUCLEOTIDE SEQUENCE [LARGE SCALE GENOMIC DNA]</scope>
    <source>
        <strain evidence="2 3">DSM 45362</strain>
    </source>
</reference>
<accession>A0A841BH99</accession>
<dbReference type="RefSeq" id="WP_184832680.1">
    <property type="nucleotide sequence ID" value="NZ_JACHMN010000001.1"/>
</dbReference>
<keyword evidence="1" id="KW-0472">Membrane</keyword>
<evidence type="ECO:0000256" key="1">
    <source>
        <dbReference type="SAM" id="Phobius"/>
    </source>
</evidence>